<evidence type="ECO:0000313" key="4">
    <source>
        <dbReference type="EMBL" id="MED6145379.1"/>
    </source>
</evidence>
<gene>
    <name evidence="4" type="ORF">PIB30_024582</name>
</gene>
<dbReference type="InterPro" id="IPR036291">
    <property type="entry name" value="NAD(P)-bd_dom_sf"/>
</dbReference>
<name>A0ABU6TA36_9FABA</name>
<evidence type="ECO:0000259" key="3">
    <source>
        <dbReference type="Pfam" id="PF01370"/>
    </source>
</evidence>
<dbReference type="EMBL" id="JASCZI010090709">
    <property type="protein sequence ID" value="MED6145379.1"/>
    <property type="molecule type" value="Genomic_DNA"/>
</dbReference>
<dbReference type="InterPro" id="IPR001509">
    <property type="entry name" value="Epimerase_deHydtase"/>
</dbReference>
<keyword evidence="1" id="KW-0521">NADP</keyword>
<organism evidence="4 5">
    <name type="scientific">Stylosanthes scabra</name>
    <dbReference type="NCBI Taxonomy" id="79078"/>
    <lineage>
        <taxon>Eukaryota</taxon>
        <taxon>Viridiplantae</taxon>
        <taxon>Streptophyta</taxon>
        <taxon>Embryophyta</taxon>
        <taxon>Tracheophyta</taxon>
        <taxon>Spermatophyta</taxon>
        <taxon>Magnoliopsida</taxon>
        <taxon>eudicotyledons</taxon>
        <taxon>Gunneridae</taxon>
        <taxon>Pentapetalae</taxon>
        <taxon>rosids</taxon>
        <taxon>fabids</taxon>
        <taxon>Fabales</taxon>
        <taxon>Fabaceae</taxon>
        <taxon>Papilionoideae</taxon>
        <taxon>50 kb inversion clade</taxon>
        <taxon>dalbergioids sensu lato</taxon>
        <taxon>Dalbergieae</taxon>
        <taxon>Pterocarpus clade</taxon>
        <taxon>Stylosanthes</taxon>
    </lineage>
</organism>
<keyword evidence="5" id="KW-1185">Reference proteome</keyword>
<dbReference type="CDD" id="cd08958">
    <property type="entry name" value="FR_SDR_e"/>
    <property type="match status" value="1"/>
</dbReference>
<protein>
    <recommendedName>
        <fullName evidence="3">NAD-dependent epimerase/dehydratase domain-containing protein</fullName>
    </recommendedName>
</protein>
<comment type="caution">
    <text evidence="4">The sequence shown here is derived from an EMBL/GenBank/DDBJ whole genome shotgun (WGS) entry which is preliminary data.</text>
</comment>
<feature type="domain" description="NAD-dependent epimerase/dehydratase" evidence="3">
    <location>
        <begin position="9"/>
        <end position="257"/>
    </location>
</feature>
<dbReference type="Proteomes" id="UP001341840">
    <property type="component" value="Unassembled WGS sequence"/>
</dbReference>
<sequence>MAQENKGRVCVTGGTGFLGSWLIKTLLEDGYTVNTTVRFDPKRKRDISYLTNLPNASENLKVFNADLSKPESFKEAIQDCIGVFHVASPIDFEVNEPEETVTKRTIDGALGILEACKDSKTVKRVVYTSSGSAVCCKEYEDEGDGFDESSWSDVDFLRKVKPFGWSYAVSKTLTEKAMLEFGENNDNGLEVVSLIAPLIVGPFICPKLPDSVEKGLVLLLGNKDKISITNFHMVHVDDVTRAHILLLEHPNPKGRYNCSPFSISIEEMAQILSVMYPEFEIPPIDELKEIKGFKLPRLISNKLIEAGFEFKNNIQDMFKDAVECCVDKGFLSDPSISN</sequence>
<reference evidence="4 5" key="1">
    <citation type="journal article" date="2023" name="Plants (Basel)">
        <title>Bridging the Gap: Combining Genomics and Transcriptomics Approaches to Understand Stylosanthes scabra, an Orphan Legume from the Brazilian Caatinga.</title>
        <authorList>
            <person name="Ferreira-Neto J.R.C."/>
            <person name="da Silva M.D."/>
            <person name="Binneck E."/>
            <person name="de Melo N.F."/>
            <person name="da Silva R.H."/>
            <person name="de Melo A.L.T.M."/>
            <person name="Pandolfi V."/>
            <person name="Bustamante F.O."/>
            <person name="Brasileiro-Vidal A.C."/>
            <person name="Benko-Iseppon A.M."/>
        </authorList>
    </citation>
    <scope>NUCLEOTIDE SEQUENCE [LARGE SCALE GENOMIC DNA]</scope>
    <source>
        <tissue evidence="4">Leaves</tissue>
    </source>
</reference>
<dbReference type="PANTHER" id="PTHR10366">
    <property type="entry name" value="NAD DEPENDENT EPIMERASE/DEHYDRATASE"/>
    <property type="match status" value="1"/>
</dbReference>
<dbReference type="SUPFAM" id="SSF51735">
    <property type="entry name" value="NAD(P)-binding Rossmann-fold domains"/>
    <property type="match status" value="1"/>
</dbReference>
<proteinExistence type="predicted"/>
<dbReference type="InterPro" id="IPR050425">
    <property type="entry name" value="NAD(P)_dehydrat-like"/>
</dbReference>
<keyword evidence="2" id="KW-0560">Oxidoreductase</keyword>
<dbReference type="Gene3D" id="3.40.50.720">
    <property type="entry name" value="NAD(P)-binding Rossmann-like Domain"/>
    <property type="match status" value="1"/>
</dbReference>
<accession>A0ABU6TA36</accession>
<evidence type="ECO:0000256" key="2">
    <source>
        <dbReference type="ARBA" id="ARBA00023002"/>
    </source>
</evidence>
<evidence type="ECO:0000313" key="5">
    <source>
        <dbReference type="Proteomes" id="UP001341840"/>
    </source>
</evidence>
<evidence type="ECO:0000256" key="1">
    <source>
        <dbReference type="ARBA" id="ARBA00022857"/>
    </source>
</evidence>
<dbReference type="Pfam" id="PF01370">
    <property type="entry name" value="Epimerase"/>
    <property type="match status" value="1"/>
</dbReference>
<dbReference type="PANTHER" id="PTHR10366:SF617">
    <property type="entry name" value="DIHYDROFLAVONOL 4-REDUCTASE-LIKE PROTEIN"/>
    <property type="match status" value="1"/>
</dbReference>